<dbReference type="Proteomes" id="UP001163603">
    <property type="component" value="Chromosome 1"/>
</dbReference>
<comment type="caution">
    <text evidence="1">The sequence shown here is derived from an EMBL/GenBank/DDBJ whole genome shotgun (WGS) entry which is preliminary data.</text>
</comment>
<accession>A0ACC0ZR61</accession>
<protein>
    <submittedName>
        <fullName evidence="1">Uncharacterized protein</fullName>
    </submittedName>
</protein>
<reference evidence="2" key="1">
    <citation type="journal article" date="2023" name="G3 (Bethesda)">
        <title>Genome assembly and association tests identify interacting loci associated with vigor, precocity, and sex in interspecific pistachio rootstocks.</title>
        <authorList>
            <person name="Palmer W."/>
            <person name="Jacygrad E."/>
            <person name="Sagayaradj S."/>
            <person name="Cavanaugh K."/>
            <person name="Han R."/>
            <person name="Bertier L."/>
            <person name="Beede B."/>
            <person name="Kafkas S."/>
            <person name="Golino D."/>
            <person name="Preece J."/>
            <person name="Michelmore R."/>
        </authorList>
    </citation>
    <scope>NUCLEOTIDE SEQUENCE [LARGE SCALE GENOMIC DNA]</scope>
</reference>
<evidence type="ECO:0000313" key="2">
    <source>
        <dbReference type="Proteomes" id="UP001163603"/>
    </source>
</evidence>
<sequence length="164" mass="18493">MQFLYRVPTSCHMGEFSCLLRHQLDLQCYSIIWDVHNYVPVVSPTILLVNYVGKLIVGAGIGPIMALKYFRYTYRPSKINTLQQAERMGGPILSLGTIEPQARSLEKEVSPLSITQPKSRSPVYEPLLSDSPNTRRSFGAGTPFDFFPSQSRLSSVYSRNCKDN</sequence>
<name>A0ACC0ZR61_9ROSI</name>
<evidence type="ECO:0000313" key="1">
    <source>
        <dbReference type="EMBL" id="KAJ0054561.1"/>
    </source>
</evidence>
<organism evidence="1 2">
    <name type="scientific">Pistacia integerrima</name>
    <dbReference type="NCBI Taxonomy" id="434235"/>
    <lineage>
        <taxon>Eukaryota</taxon>
        <taxon>Viridiplantae</taxon>
        <taxon>Streptophyta</taxon>
        <taxon>Embryophyta</taxon>
        <taxon>Tracheophyta</taxon>
        <taxon>Spermatophyta</taxon>
        <taxon>Magnoliopsida</taxon>
        <taxon>eudicotyledons</taxon>
        <taxon>Gunneridae</taxon>
        <taxon>Pentapetalae</taxon>
        <taxon>rosids</taxon>
        <taxon>malvids</taxon>
        <taxon>Sapindales</taxon>
        <taxon>Anacardiaceae</taxon>
        <taxon>Pistacia</taxon>
    </lineage>
</organism>
<dbReference type="EMBL" id="CM047736">
    <property type="protein sequence ID" value="KAJ0054561.1"/>
    <property type="molecule type" value="Genomic_DNA"/>
</dbReference>
<proteinExistence type="predicted"/>
<keyword evidence="2" id="KW-1185">Reference proteome</keyword>
<gene>
    <name evidence="1" type="ORF">Pint_02301</name>
</gene>